<keyword evidence="3" id="KW-1185">Reference proteome</keyword>
<protein>
    <submittedName>
        <fullName evidence="2">Glycosyltransferase family 2 protein</fullName>
    </submittedName>
</protein>
<dbReference type="SUPFAM" id="SSF53448">
    <property type="entry name" value="Nucleotide-diphospho-sugar transferases"/>
    <property type="match status" value="1"/>
</dbReference>
<dbReference type="Pfam" id="PF00535">
    <property type="entry name" value="Glycos_transf_2"/>
    <property type="match status" value="1"/>
</dbReference>
<reference evidence="2 3" key="1">
    <citation type="journal article" date="2019" name="Int. J. Syst. Evol. Microbiol.">
        <title>The Global Catalogue of Microorganisms (GCM) 10K type strain sequencing project: providing services to taxonomists for standard genome sequencing and annotation.</title>
        <authorList>
            <consortium name="The Broad Institute Genomics Platform"/>
            <consortium name="The Broad Institute Genome Sequencing Center for Infectious Disease"/>
            <person name="Wu L."/>
            <person name="Ma J."/>
        </authorList>
    </citation>
    <scope>NUCLEOTIDE SEQUENCE [LARGE SCALE GENOMIC DNA]</scope>
    <source>
        <strain evidence="2 3">JCM 15976</strain>
    </source>
</reference>
<dbReference type="CDD" id="cd00761">
    <property type="entry name" value="Glyco_tranf_GTA_type"/>
    <property type="match status" value="1"/>
</dbReference>
<organism evidence="2 3">
    <name type="scientific">Gaetbulibacter jejuensis</name>
    <dbReference type="NCBI Taxonomy" id="584607"/>
    <lineage>
        <taxon>Bacteria</taxon>
        <taxon>Pseudomonadati</taxon>
        <taxon>Bacteroidota</taxon>
        <taxon>Flavobacteriia</taxon>
        <taxon>Flavobacteriales</taxon>
        <taxon>Flavobacteriaceae</taxon>
        <taxon>Gaetbulibacter</taxon>
    </lineage>
</organism>
<dbReference type="PANTHER" id="PTHR43685:SF2">
    <property type="entry name" value="GLYCOSYLTRANSFERASE 2-LIKE DOMAIN-CONTAINING PROTEIN"/>
    <property type="match status" value="1"/>
</dbReference>
<gene>
    <name evidence="2" type="ORF">GCM10009431_11770</name>
</gene>
<feature type="domain" description="Glycosyltransferase 2-like" evidence="1">
    <location>
        <begin position="6"/>
        <end position="111"/>
    </location>
</feature>
<dbReference type="RefSeq" id="WP_343796578.1">
    <property type="nucleotide sequence ID" value="NZ_BAAAGF010000001.1"/>
</dbReference>
<name>A0ABN1JJD8_9FLAO</name>
<dbReference type="InterPro" id="IPR001173">
    <property type="entry name" value="Glyco_trans_2-like"/>
</dbReference>
<evidence type="ECO:0000313" key="2">
    <source>
        <dbReference type="EMBL" id="GAA0741026.1"/>
    </source>
</evidence>
<dbReference type="InterPro" id="IPR050834">
    <property type="entry name" value="Glycosyltransf_2"/>
</dbReference>
<dbReference type="Proteomes" id="UP001500736">
    <property type="component" value="Unassembled WGS sequence"/>
</dbReference>
<evidence type="ECO:0000259" key="1">
    <source>
        <dbReference type="Pfam" id="PF00535"/>
    </source>
</evidence>
<dbReference type="EMBL" id="BAAAGF010000001">
    <property type="protein sequence ID" value="GAA0741026.1"/>
    <property type="molecule type" value="Genomic_DNA"/>
</dbReference>
<comment type="caution">
    <text evidence="2">The sequence shown here is derived from an EMBL/GenBank/DDBJ whole genome shotgun (WGS) entry which is preliminary data.</text>
</comment>
<dbReference type="PANTHER" id="PTHR43685">
    <property type="entry name" value="GLYCOSYLTRANSFERASE"/>
    <property type="match status" value="1"/>
</dbReference>
<proteinExistence type="predicted"/>
<evidence type="ECO:0000313" key="3">
    <source>
        <dbReference type="Proteomes" id="UP001500736"/>
    </source>
</evidence>
<dbReference type="InterPro" id="IPR029044">
    <property type="entry name" value="Nucleotide-diphossugar_trans"/>
</dbReference>
<dbReference type="Gene3D" id="3.90.550.10">
    <property type="entry name" value="Spore Coat Polysaccharide Biosynthesis Protein SpsA, Chain A"/>
    <property type="match status" value="1"/>
</dbReference>
<sequence>MTPYFSIVIPLYNKEKHIAKTLKSVINQSYNNFEVVVVNDGSTDKSLEEAIKINDDRITVYSIENRGVSYARNYGIKHAKSNLIVLLDADDHWKSHHLEDLKLLYEKFPDCGLYAKAYTKRKNGINLKSIYKNIPQENNWKGVVDNYFKSSLANSIAWTSAVMIPKTTFEKVGYFNESLNSGEDTDLWIRIALKLPVAFYNKVSAIHLLNAQNKITKTKLSSRKHIDFSTYDEATKNNIDLKNYINLNWVSMALQYKIEGEKALEKDIKSHIDYNSISNLQKLLLTLPKWVIILILKCRNLIQRFIDLRIFR</sequence>
<accession>A0ABN1JJD8</accession>